<dbReference type="OrthoDB" id="2130750at2759"/>
<dbReference type="CTD" id="36335811"/>
<feature type="compositionally biased region" description="Polar residues" evidence="8">
    <location>
        <begin position="220"/>
        <end position="234"/>
    </location>
</feature>
<dbReference type="RefSeq" id="XP_024356023.1">
    <property type="nucleotide sequence ID" value="XM_024489345.1"/>
</dbReference>
<gene>
    <name evidence="10" type="ORF">EGR_00096</name>
</gene>
<dbReference type="PROSITE" id="PS50245">
    <property type="entry name" value="CAP_GLY_2"/>
    <property type="match status" value="2"/>
</dbReference>
<evidence type="ECO:0000256" key="1">
    <source>
        <dbReference type="ARBA" id="ARBA00004245"/>
    </source>
</evidence>
<evidence type="ECO:0000256" key="5">
    <source>
        <dbReference type="ARBA" id="ARBA00023054"/>
    </source>
</evidence>
<evidence type="ECO:0000256" key="6">
    <source>
        <dbReference type="ARBA" id="ARBA00023212"/>
    </source>
</evidence>
<feature type="coiled-coil region" evidence="7">
    <location>
        <begin position="565"/>
        <end position="637"/>
    </location>
</feature>
<dbReference type="InterPro" id="IPR036859">
    <property type="entry name" value="CAP-Gly_dom_sf"/>
</dbReference>
<keyword evidence="3" id="KW-0493">Microtubule</keyword>
<evidence type="ECO:0000313" key="10">
    <source>
        <dbReference type="EMBL" id="EUB64827.1"/>
    </source>
</evidence>
<evidence type="ECO:0000256" key="2">
    <source>
        <dbReference type="ARBA" id="ARBA00022490"/>
    </source>
</evidence>
<dbReference type="InterPro" id="IPR000938">
    <property type="entry name" value="CAP-Gly_domain"/>
</dbReference>
<name>W6V1K7_ECHGR</name>
<protein>
    <submittedName>
        <fullName evidence="10">CAP-Gly domain-containing linker protein</fullName>
    </submittedName>
</protein>
<keyword evidence="11" id="KW-1185">Reference proteome</keyword>
<dbReference type="Proteomes" id="UP000019149">
    <property type="component" value="Unassembled WGS sequence"/>
</dbReference>
<evidence type="ECO:0000256" key="3">
    <source>
        <dbReference type="ARBA" id="ARBA00022701"/>
    </source>
</evidence>
<dbReference type="GO" id="GO:0005874">
    <property type="term" value="C:microtubule"/>
    <property type="evidence" value="ECO:0007669"/>
    <property type="project" value="UniProtKB-KW"/>
</dbReference>
<evidence type="ECO:0000256" key="7">
    <source>
        <dbReference type="SAM" id="Coils"/>
    </source>
</evidence>
<keyword evidence="6" id="KW-0206">Cytoskeleton</keyword>
<keyword evidence="4" id="KW-0677">Repeat</keyword>
<dbReference type="STRING" id="6210.W6V1K7"/>
<dbReference type="Pfam" id="PF16641">
    <property type="entry name" value="CLIP1_ZNF"/>
    <property type="match status" value="2"/>
</dbReference>
<organism evidence="10 11">
    <name type="scientific">Echinococcus granulosus</name>
    <name type="common">Hydatid tapeworm</name>
    <dbReference type="NCBI Taxonomy" id="6210"/>
    <lineage>
        <taxon>Eukaryota</taxon>
        <taxon>Metazoa</taxon>
        <taxon>Spiralia</taxon>
        <taxon>Lophotrochozoa</taxon>
        <taxon>Platyhelminthes</taxon>
        <taxon>Cestoda</taxon>
        <taxon>Eucestoda</taxon>
        <taxon>Cyclophyllidea</taxon>
        <taxon>Taeniidae</taxon>
        <taxon>Echinococcus</taxon>
        <taxon>Echinococcus granulosus group</taxon>
    </lineage>
</organism>
<dbReference type="SUPFAM" id="SSF74924">
    <property type="entry name" value="Cap-Gly domain"/>
    <property type="match status" value="2"/>
</dbReference>
<evidence type="ECO:0000259" key="9">
    <source>
        <dbReference type="PROSITE" id="PS50245"/>
    </source>
</evidence>
<dbReference type="KEGG" id="egl:EGR_00096"/>
<feature type="region of interest" description="Disordered" evidence="8">
    <location>
        <begin position="101"/>
        <end position="122"/>
    </location>
</feature>
<dbReference type="InterPro" id="IPR032108">
    <property type="entry name" value="CLIP1_ZNF"/>
</dbReference>
<reference evidence="10 11" key="1">
    <citation type="journal article" date="2013" name="Nat. Genet.">
        <title>The genome of the hydatid tapeworm Echinococcus granulosus.</title>
        <authorList>
            <person name="Zheng H."/>
            <person name="Zhang W."/>
            <person name="Zhang L."/>
            <person name="Zhang Z."/>
            <person name="Li J."/>
            <person name="Lu G."/>
            <person name="Zhu Y."/>
            <person name="Wang Y."/>
            <person name="Huang Y."/>
            <person name="Liu J."/>
            <person name="Kang H."/>
            <person name="Chen J."/>
            <person name="Wang L."/>
            <person name="Chen A."/>
            <person name="Yu S."/>
            <person name="Gao Z."/>
            <person name="Jin L."/>
            <person name="Gu W."/>
            <person name="Wang Z."/>
            <person name="Zhao L."/>
            <person name="Shi B."/>
            <person name="Wen H."/>
            <person name="Lin R."/>
            <person name="Jones M.K."/>
            <person name="Brejova B."/>
            <person name="Vinar T."/>
            <person name="Zhao G."/>
            <person name="McManus D.P."/>
            <person name="Chen Z."/>
            <person name="Zhou Y."/>
            <person name="Wang S."/>
        </authorList>
    </citation>
    <scope>NUCLEOTIDE SEQUENCE [LARGE SCALE GENOMIC DNA]</scope>
</reference>
<feature type="domain" description="CAP-Gly" evidence="9">
    <location>
        <begin position="39"/>
        <end position="81"/>
    </location>
</feature>
<feature type="region of interest" description="Disordered" evidence="8">
    <location>
        <begin position="940"/>
        <end position="975"/>
    </location>
</feature>
<evidence type="ECO:0000313" key="11">
    <source>
        <dbReference type="Proteomes" id="UP000019149"/>
    </source>
</evidence>
<feature type="compositionally biased region" description="Polar residues" evidence="8">
    <location>
        <begin position="949"/>
        <end position="975"/>
    </location>
</feature>
<feature type="region of interest" description="Disordered" evidence="8">
    <location>
        <begin position="220"/>
        <end position="240"/>
    </location>
</feature>
<evidence type="ECO:0000256" key="4">
    <source>
        <dbReference type="ARBA" id="ARBA00022737"/>
    </source>
</evidence>
<dbReference type="PANTHER" id="PTHR18916">
    <property type="entry name" value="DYNACTIN 1-RELATED MICROTUBULE-BINDING"/>
    <property type="match status" value="1"/>
</dbReference>
<comment type="caution">
    <text evidence="10">The sequence shown here is derived from an EMBL/GenBank/DDBJ whole genome shotgun (WGS) entry which is preliminary data.</text>
</comment>
<dbReference type="SMART" id="SM01052">
    <property type="entry name" value="CAP_GLY"/>
    <property type="match status" value="2"/>
</dbReference>
<evidence type="ECO:0000256" key="8">
    <source>
        <dbReference type="SAM" id="MobiDB-lite"/>
    </source>
</evidence>
<dbReference type="PROSITE" id="PS00845">
    <property type="entry name" value="CAP_GLY_1"/>
    <property type="match status" value="1"/>
</dbReference>
<sequence>MSSTDTNVPNDSKFYQFSIGDMVYVGNHVDRVGTIAFIGNTEFAQGEWIGIKLQAPNGKNDGSVNNIRYFECEPRHGLFTRRSFLKPVSEIPATTTARRISGASMGPVSSPVPDGSTGSLQVGNRVQVSGSRVGTVRFIGPTDFAAGEWVGIELDEPLGKNDGTVMGRRYFTCKPNHGLFSAASKITPFTGKTSSRPLRKAGSRESLLSVGSNFSSVSRQRNRPCTQVRTTPGQGSFGGPSVHALEVSETTPFYPPFCNAEVNGSLLSNTVATFLISEKWKCSAKKGSIHILEFAPLCSVVKEKEAHIEQLMQEFEMERTELAKVTTEREMFEMEAAGQRNLIGQLQSQIEELQAAAMHLSEENCKLKERVHDEIKKSEELQFRLEEEAIEKTTLENQKSDVEERIFELEEALAVAKETNERMECQLKEKNALLPKPPTTMATSNSSAEGARLAAAEARIAELVATLVKMQEEQLSADTKEQVSTKDAEIQQLQAQLSSVQASLLKAEQELAEKAPKDGGTSERLNVSRAVEEELNSALNQQRILLSVEEERLKSEEVNTLVSQLAQAEGKLATMGAKVADLEKQIVELEATKAELNDAQKANVSSLLQSLHPDALLNELQTRIAKAKENASEESDKWAKRLLGLAEEFRKLKGLEREPDEATAEALQKMSIKLLEAEAELAQKESASMEQVATLTEAQLNLQEAQDTSPTQVLITEELRKRLEVLEAERCHLATALSEQQQEVILLQKTLNERGAETETYAQNVVRLENELNTVVGERDRKLNELKAAVGSKEGLGLTDEELLQRVAHLRLHNEELERQYAASEARVKSLTSQHSQVEEEYQALKKSTTSMSSIDERVSAMQRALDEANYRVELAEQSSATALQQLESKNLELQSLQQRLLKLAKDHEEFQDKQMQLVTGLETEKRICVERMKRAEKKVERFEKESQAKSFQNPASPPSMSNGRGTPRTLTGGSTAYDSYDSQVNFLNSIIIDLHAKNADLEQRLRNAIEHPGGVGTGEKLGAKEEARKHAAKMRYWCDNCEVFDFHDTEQCQHEPTVARRSAVHKLARHVGPSSDRVYCENCGVFDRHTTAECTEDPQETF</sequence>
<keyword evidence="5 7" id="KW-0175">Coiled coil</keyword>
<dbReference type="EMBL" id="APAU02000001">
    <property type="protein sequence ID" value="EUB64827.1"/>
    <property type="molecule type" value="Genomic_DNA"/>
</dbReference>
<accession>W6V1K7</accession>
<comment type="subcellular location">
    <subcellularLocation>
        <location evidence="1">Cytoplasm</location>
        <location evidence="1">Cytoskeleton</location>
    </subcellularLocation>
</comment>
<keyword evidence="2" id="KW-0963">Cytoplasm</keyword>
<dbReference type="AlphaFoldDB" id="W6V1K7"/>
<dbReference type="Pfam" id="PF01302">
    <property type="entry name" value="CAP_GLY"/>
    <property type="match status" value="2"/>
</dbReference>
<proteinExistence type="predicted"/>
<dbReference type="PANTHER" id="PTHR18916:SF82">
    <property type="entry name" value="CAP-GLY DOMAIN-CONTAINING PROTEIN"/>
    <property type="match status" value="1"/>
</dbReference>
<dbReference type="OMA" id="HMIESSD"/>
<dbReference type="Gene3D" id="2.30.30.190">
    <property type="entry name" value="CAP Gly-rich-like domain"/>
    <property type="match status" value="2"/>
</dbReference>
<feature type="coiled-coil region" evidence="7">
    <location>
        <begin position="301"/>
        <end position="510"/>
    </location>
</feature>
<feature type="domain" description="CAP-Gly" evidence="9">
    <location>
        <begin position="140"/>
        <end position="182"/>
    </location>
</feature>
<dbReference type="GeneID" id="36335811"/>